<organism evidence="2 3">
    <name type="scientific">Clohesyomyces aquaticus</name>
    <dbReference type="NCBI Taxonomy" id="1231657"/>
    <lineage>
        <taxon>Eukaryota</taxon>
        <taxon>Fungi</taxon>
        <taxon>Dikarya</taxon>
        <taxon>Ascomycota</taxon>
        <taxon>Pezizomycotina</taxon>
        <taxon>Dothideomycetes</taxon>
        <taxon>Pleosporomycetidae</taxon>
        <taxon>Pleosporales</taxon>
        <taxon>Lindgomycetaceae</taxon>
        <taxon>Clohesyomyces</taxon>
    </lineage>
</organism>
<keyword evidence="3" id="KW-1185">Reference proteome</keyword>
<feature type="region of interest" description="Disordered" evidence="1">
    <location>
        <begin position="231"/>
        <end position="264"/>
    </location>
</feature>
<dbReference type="EMBL" id="MCFA01000001">
    <property type="protein sequence ID" value="ORY19889.1"/>
    <property type="molecule type" value="Genomic_DNA"/>
</dbReference>
<comment type="caution">
    <text evidence="2">The sequence shown here is derived from an EMBL/GenBank/DDBJ whole genome shotgun (WGS) entry which is preliminary data.</text>
</comment>
<sequence length="264" mass="28985">MSLHPYDLDFLRSHGYPTLPTVSSATYVSRHWNSAAPLSDLAGPAVEHPIPYAGADAARVNPRKRSRREEADPSSRHLPVPKRRQEGGNSQLHYTGSATSRRPIEVISLIDSDDDELKPLNNRRDHHSMPAAPPTHVPLPENNASTDVVPISEPVLCKEQRDLVDLITSGQNVFYTGSAGCGKSTVLKAFVKIFTASGKKVNIIAPTGRAALDINGSTTWTYMGWTPDSHKKPLKKLREGAHGKFHDRESSFRADERGDEGGKR</sequence>
<feature type="region of interest" description="Disordered" evidence="1">
    <location>
        <begin position="52"/>
        <end position="98"/>
    </location>
</feature>
<reference evidence="2 3" key="1">
    <citation type="submission" date="2016-07" db="EMBL/GenBank/DDBJ databases">
        <title>Pervasive Adenine N6-methylation of Active Genes in Fungi.</title>
        <authorList>
            <consortium name="DOE Joint Genome Institute"/>
            <person name="Mondo S.J."/>
            <person name="Dannebaum R.O."/>
            <person name="Kuo R.C."/>
            <person name="Labutti K."/>
            <person name="Haridas S."/>
            <person name="Kuo A."/>
            <person name="Salamov A."/>
            <person name="Ahrendt S.R."/>
            <person name="Lipzen A."/>
            <person name="Sullivan W."/>
            <person name="Andreopoulos W.B."/>
            <person name="Clum A."/>
            <person name="Lindquist E."/>
            <person name="Daum C."/>
            <person name="Ramamoorthy G.K."/>
            <person name="Gryganskyi A."/>
            <person name="Culley D."/>
            <person name="Magnuson J.K."/>
            <person name="James T.Y."/>
            <person name="O'Malley M.A."/>
            <person name="Stajich J.E."/>
            <person name="Spatafora J.W."/>
            <person name="Visel A."/>
            <person name="Grigoriev I.V."/>
        </authorList>
    </citation>
    <scope>NUCLEOTIDE SEQUENCE [LARGE SCALE GENOMIC DNA]</scope>
    <source>
        <strain evidence="2 3">CBS 115471</strain>
    </source>
</reference>
<gene>
    <name evidence="2" type="ORF">BCR34DRAFT_6290</name>
</gene>
<name>A0A1Y2ABF5_9PLEO</name>
<dbReference type="SUPFAM" id="SSF52540">
    <property type="entry name" value="P-loop containing nucleoside triphosphate hydrolases"/>
    <property type="match status" value="1"/>
</dbReference>
<dbReference type="Pfam" id="PF13604">
    <property type="entry name" value="AAA_30"/>
    <property type="match status" value="1"/>
</dbReference>
<accession>A0A1Y2ABF5</accession>
<evidence type="ECO:0008006" key="4">
    <source>
        <dbReference type="Google" id="ProtNLM"/>
    </source>
</evidence>
<evidence type="ECO:0000313" key="3">
    <source>
        <dbReference type="Proteomes" id="UP000193144"/>
    </source>
</evidence>
<dbReference type="InterPro" id="IPR027417">
    <property type="entry name" value="P-loop_NTPase"/>
</dbReference>
<protein>
    <recommendedName>
        <fullName evidence="4">ATP-dependent DNA helicase</fullName>
    </recommendedName>
</protein>
<evidence type="ECO:0000313" key="2">
    <source>
        <dbReference type="EMBL" id="ORY19889.1"/>
    </source>
</evidence>
<dbReference type="OrthoDB" id="432234at2759"/>
<dbReference type="AlphaFoldDB" id="A0A1Y2ABF5"/>
<proteinExistence type="predicted"/>
<feature type="region of interest" description="Disordered" evidence="1">
    <location>
        <begin position="115"/>
        <end position="141"/>
    </location>
</feature>
<evidence type="ECO:0000256" key="1">
    <source>
        <dbReference type="SAM" id="MobiDB-lite"/>
    </source>
</evidence>
<feature type="compositionally biased region" description="Polar residues" evidence="1">
    <location>
        <begin position="87"/>
        <end position="98"/>
    </location>
</feature>
<dbReference type="STRING" id="1231657.A0A1Y2ABF5"/>
<dbReference type="Proteomes" id="UP000193144">
    <property type="component" value="Unassembled WGS sequence"/>
</dbReference>
<dbReference type="Gene3D" id="3.40.50.300">
    <property type="entry name" value="P-loop containing nucleotide triphosphate hydrolases"/>
    <property type="match status" value="1"/>
</dbReference>